<dbReference type="Gene3D" id="1.20.90.10">
    <property type="entry name" value="Phospholipase A2 domain"/>
    <property type="match status" value="1"/>
</dbReference>
<organism evidence="2 3">
    <name type="scientific">Chlamydomonas incerta</name>
    <dbReference type="NCBI Taxonomy" id="51695"/>
    <lineage>
        <taxon>Eukaryota</taxon>
        <taxon>Viridiplantae</taxon>
        <taxon>Chlorophyta</taxon>
        <taxon>core chlorophytes</taxon>
        <taxon>Chlorophyceae</taxon>
        <taxon>CS clade</taxon>
        <taxon>Chlamydomonadales</taxon>
        <taxon>Chlamydomonadaceae</taxon>
        <taxon>Chlamydomonas</taxon>
    </lineage>
</organism>
<evidence type="ECO:0000313" key="2">
    <source>
        <dbReference type="EMBL" id="KAG2430910.1"/>
    </source>
</evidence>
<feature type="chain" id="PRO_5032389841" description="Phospholipase A2" evidence="1">
    <location>
        <begin position="22"/>
        <end position="224"/>
    </location>
</feature>
<feature type="signal peptide" evidence="1">
    <location>
        <begin position="1"/>
        <end position="21"/>
    </location>
</feature>
<name>A0A835T2Z4_CHLIN</name>
<dbReference type="InterPro" id="IPR036444">
    <property type="entry name" value="PLipase_A2_dom_sf"/>
</dbReference>
<protein>
    <recommendedName>
        <fullName evidence="4">Phospholipase A2</fullName>
    </recommendedName>
</protein>
<evidence type="ECO:0000313" key="3">
    <source>
        <dbReference type="Proteomes" id="UP000650467"/>
    </source>
</evidence>
<evidence type="ECO:0000256" key="1">
    <source>
        <dbReference type="SAM" id="SignalP"/>
    </source>
</evidence>
<dbReference type="GO" id="GO:0004623">
    <property type="term" value="F:phospholipase A2 activity"/>
    <property type="evidence" value="ECO:0007669"/>
    <property type="project" value="InterPro"/>
</dbReference>
<dbReference type="AlphaFoldDB" id="A0A835T2Z4"/>
<dbReference type="EMBL" id="JAEHOC010000026">
    <property type="protein sequence ID" value="KAG2430910.1"/>
    <property type="molecule type" value="Genomic_DNA"/>
</dbReference>
<reference evidence="2" key="1">
    <citation type="journal article" date="2020" name="bioRxiv">
        <title>Comparative genomics of Chlamydomonas.</title>
        <authorList>
            <person name="Craig R.J."/>
            <person name="Hasan A.R."/>
            <person name="Ness R.W."/>
            <person name="Keightley P.D."/>
        </authorList>
    </citation>
    <scope>NUCLEOTIDE SEQUENCE</scope>
    <source>
        <strain evidence="2">SAG 7.73</strain>
    </source>
</reference>
<dbReference type="OrthoDB" id="10437760at2759"/>
<dbReference type="GO" id="GO:0006644">
    <property type="term" value="P:phospholipid metabolic process"/>
    <property type="evidence" value="ECO:0007669"/>
    <property type="project" value="InterPro"/>
</dbReference>
<evidence type="ECO:0008006" key="4">
    <source>
        <dbReference type="Google" id="ProtNLM"/>
    </source>
</evidence>
<gene>
    <name evidence="2" type="ORF">HXX76_009882</name>
</gene>
<sequence length="224" mass="25674">MARVSVALWALLVAMAHPGLCRPVLLDAGSSDVTRVGPTSDRNALETANVTALGSMDLQNAGRELTTHMEWPVMNRPNDRGIYYRLDWISRSYTDDISFVDGCSSPTSMQYMKELNPICNAHDLCYRCRVNWGLSTKWCDDMLLRRCKDVCHANWPGFWDGWHRGWCQATCDTMGTFLSVWWVRSNNEKNARRTNDCRSSWRPYLERPFSVGRSSSRCNGQWSC</sequence>
<dbReference type="Proteomes" id="UP000650467">
    <property type="component" value="Unassembled WGS sequence"/>
</dbReference>
<keyword evidence="1" id="KW-0732">Signal</keyword>
<keyword evidence="3" id="KW-1185">Reference proteome</keyword>
<accession>A0A835T2Z4</accession>
<dbReference type="GO" id="GO:0050482">
    <property type="term" value="P:arachidonate secretion"/>
    <property type="evidence" value="ECO:0007669"/>
    <property type="project" value="InterPro"/>
</dbReference>
<comment type="caution">
    <text evidence="2">The sequence shown here is derived from an EMBL/GenBank/DDBJ whole genome shotgun (WGS) entry which is preliminary data.</text>
</comment>
<proteinExistence type="predicted"/>